<dbReference type="EMBL" id="FNBP01000019">
    <property type="protein sequence ID" value="SDH03976.1"/>
    <property type="molecule type" value="Genomic_DNA"/>
</dbReference>
<organism evidence="2 3">
    <name type="scientific">Sulfitobacter delicatus</name>
    <dbReference type="NCBI Taxonomy" id="218672"/>
    <lineage>
        <taxon>Bacteria</taxon>
        <taxon>Pseudomonadati</taxon>
        <taxon>Pseudomonadota</taxon>
        <taxon>Alphaproteobacteria</taxon>
        <taxon>Rhodobacterales</taxon>
        <taxon>Roseobacteraceae</taxon>
        <taxon>Sulfitobacter</taxon>
    </lineage>
</organism>
<protein>
    <submittedName>
        <fullName evidence="2">Uncharacterized conserved protein</fullName>
    </submittedName>
</protein>
<accession>A0A1G7Z646</accession>
<dbReference type="PANTHER" id="PTHR41795:SF1">
    <property type="entry name" value="EXOPOLYSACCHARIDE SYNTHESIS PROTEIN"/>
    <property type="match status" value="1"/>
</dbReference>
<dbReference type="RefSeq" id="WP_244153735.1">
    <property type="nucleotide sequence ID" value="NZ_FNBP01000019.1"/>
</dbReference>
<evidence type="ECO:0000313" key="2">
    <source>
        <dbReference type="EMBL" id="SDH03976.1"/>
    </source>
</evidence>
<keyword evidence="1" id="KW-0812">Transmembrane</keyword>
<keyword evidence="1" id="KW-0472">Membrane</keyword>
<feature type="transmembrane region" description="Helical" evidence="1">
    <location>
        <begin position="73"/>
        <end position="95"/>
    </location>
</feature>
<dbReference type="InterPro" id="IPR010331">
    <property type="entry name" value="ExoD"/>
</dbReference>
<dbReference type="PIRSF" id="PIRSF033239">
    <property type="entry name" value="ExoD"/>
    <property type="match status" value="1"/>
</dbReference>
<dbReference type="PANTHER" id="PTHR41795">
    <property type="entry name" value="EXOPOLYSACCHARIDE SYNTHESIS PROTEIN"/>
    <property type="match status" value="1"/>
</dbReference>
<dbReference type="AlphaFoldDB" id="A0A1G7Z646"/>
<evidence type="ECO:0000256" key="1">
    <source>
        <dbReference type="SAM" id="Phobius"/>
    </source>
</evidence>
<evidence type="ECO:0000313" key="3">
    <source>
        <dbReference type="Proteomes" id="UP000199399"/>
    </source>
</evidence>
<reference evidence="3" key="1">
    <citation type="submission" date="2016-10" db="EMBL/GenBank/DDBJ databases">
        <authorList>
            <person name="Varghese N."/>
            <person name="Submissions S."/>
        </authorList>
    </citation>
    <scope>NUCLEOTIDE SEQUENCE [LARGE SCALE GENOMIC DNA]</scope>
    <source>
        <strain evidence="3">DSM 16477</strain>
    </source>
</reference>
<dbReference type="Pfam" id="PF06055">
    <property type="entry name" value="ExoD"/>
    <property type="match status" value="1"/>
</dbReference>
<sequence>MTTNSSYPLSKRQRTVKSRSLSFNLLCVLRSERQRNAIPLGHLLERLGERSFGWAILLSSLINLLPLPPGATLVTAIPLVFFSVQLVLGRSYIWLPPWIAKRSLSRSALRNTVLRLRPISRRLERLTRPRLQIVFEPKVERLVGLVLLCIALALFVPLPLSGWFPAISLFITGIGFVERDGLVVIAGLGLGLASIVLTVLVALSVAAGAETIMH</sequence>
<feature type="transmembrane region" description="Helical" evidence="1">
    <location>
        <begin position="142"/>
        <end position="164"/>
    </location>
</feature>
<gene>
    <name evidence="2" type="ORF">SAMN04489759_11912</name>
</gene>
<name>A0A1G7Z646_9RHOB</name>
<proteinExistence type="predicted"/>
<keyword evidence="3" id="KW-1185">Reference proteome</keyword>
<dbReference type="Proteomes" id="UP000199399">
    <property type="component" value="Unassembled WGS sequence"/>
</dbReference>
<keyword evidence="1" id="KW-1133">Transmembrane helix</keyword>
<feature type="transmembrane region" description="Helical" evidence="1">
    <location>
        <begin position="184"/>
        <end position="209"/>
    </location>
</feature>